<protein>
    <recommendedName>
        <fullName evidence="2">Sigma-54 factor interaction domain-containing protein</fullName>
    </recommendedName>
</protein>
<evidence type="ECO:0008006" key="2">
    <source>
        <dbReference type="Google" id="ProtNLM"/>
    </source>
</evidence>
<organism evidence="1">
    <name type="scientific">marine sediment metagenome</name>
    <dbReference type="NCBI Taxonomy" id="412755"/>
    <lineage>
        <taxon>unclassified sequences</taxon>
        <taxon>metagenomes</taxon>
        <taxon>ecological metagenomes</taxon>
    </lineage>
</organism>
<reference evidence="1" key="1">
    <citation type="journal article" date="2015" name="Nature">
        <title>Complex archaea that bridge the gap between prokaryotes and eukaryotes.</title>
        <authorList>
            <person name="Spang A."/>
            <person name="Saw J.H."/>
            <person name="Jorgensen S.L."/>
            <person name="Zaremba-Niedzwiedzka K."/>
            <person name="Martijn J."/>
            <person name="Lind A.E."/>
            <person name="van Eijk R."/>
            <person name="Schleper C."/>
            <person name="Guy L."/>
            <person name="Ettema T.J."/>
        </authorList>
    </citation>
    <scope>NUCLEOTIDE SEQUENCE</scope>
</reference>
<dbReference type="EMBL" id="LAZR01035194">
    <property type="protein sequence ID" value="KKL28162.1"/>
    <property type="molecule type" value="Genomic_DNA"/>
</dbReference>
<proteinExistence type="predicted"/>
<comment type="caution">
    <text evidence="1">The sequence shown here is derived from an EMBL/GenBank/DDBJ whole genome shotgun (WGS) entry which is preliminary data.</text>
</comment>
<accession>A0A0F9CP09</accession>
<gene>
    <name evidence="1" type="ORF">LCGC14_2377860</name>
</gene>
<feature type="non-terminal residue" evidence="1">
    <location>
        <position position="1"/>
    </location>
</feature>
<evidence type="ECO:0000313" key="1">
    <source>
        <dbReference type="EMBL" id="KKL28162.1"/>
    </source>
</evidence>
<sequence length="114" mass="13241">IDETDKKNPYIFSNGLSRLRSHTRKVFDKIYDKIGKELKIDRSIIINNIKEQLKKNEIFFITGESFVGKSVVLKDLALGLGSEREILAFNVSSFLYNNIEEYFKSLNIIDNFKC</sequence>
<name>A0A0F9CP09_9ZZZZ</name>
<dbReference type="AlphaFoldDB" id="A0A0F9CP09"/>